<feature type="non-terminal residue" evidence="1">
    <location>
        <position position="255"/>
    </location>
</feature>
<gene>
    <name evidence="1" type="ORF">GMARGA_LOCUS23752</name>
</gene>
<accession>A0ABN7VWN3</accession>
<sequence>MFEIDRILENPLTDESYTNNTYLEILCNQKELIVENKIMKPSKKLIDKVTKALKHNDPYSELMHVFKIYGHFVSKKIILGYKLYIMKCLTVDKYLPRFIPKDCDFIDKDTNNIYCRNLTISEYKNILSQWELFIKPHGLDLSYLVSINGDIVMRNKLEEWVASLKSDLNSLKIITWSDLHPLYEIFDPSLCREFKSVLEINDQEDAKERVLMIGALPIENFSHYYRVNFSTRLRSNNYQLFGKLMTIHGKPINNT</sequence>
<evidence type="ECO:0000313" key="1">
    <source>
        <dbReference type="EMBL" id="CAG8803959.1"/>
    </source>
</evidence>
<keyword evidence="2" id="KW-1185">Reference proteome</keyword>
<comment type="caution">
    <text evidence="1">The sequence shown here is derived from an EMBL/GenBank/DDBJ whole genome shotgun (WGS) entry which is preliminary data.</text>
</comment>
<organism evidence="1 2">
    <name type="scientific">Gigaspora margarita</name>
    <dbReference type="NCBI Taxonomy" id="4874"/>
    <lineage>
        <taxon>Eukaryota</taxon>
        <taxon>Fungi</taxon>
        <taxon>Fungi incertae sedis</taxon>
        <taxon>Mucoromycota</taxon>
        <taxon>Glomeromycotina</taxon>
        <taxon>Glomeromycetes</taxon>
        <taxon>Diversisporales</taxon>
        <taxon>Gigasporaceae</taxon>
        <taxon>Gigaspora</taxon>
    </lineage>
</organism>
<proteinExistence type="predicted"/>
<dbReference type="Proteomes" id="UP000789901">
    <property type="component" value="Unassembled WGS sequence"/>
</dbReference>
<evidence type="ECO:0000313" key="2">
    <source>
        <dbReference type="Proteomes" id="UP000789901"/>
    </source>
</evidence>
<name>A0ABN7VWN3_GIGMA</name>
<protein>
    <submittedName>
        <fullName evidence="1">27803_t:CDS:1</fullName>
    </submittedName>
</protein>
<reference evidence="1 2" key="1">
    <citation type="submission" date="2021-06" db="EMBL/GenBank/DDBJ databases">
        <authorList>
            <person name="Kallberg Y."/>
            <person name="Tangrot J."/>
            <person name="Rosling A."/>
        </authorList>
    </citation>
    <scope>NUCLEOTIDE SEQUENCE [LARGE SCALE GENOMIC DNA]</scope>
    <source>
        <strain evidence="1 2">120-4 pot B 10/14</strain>
    </source>
</reference>
<dbReference type="EMBL" id="CAJVQB010024337">
    <property type="protein sequence ID" value="CAG8803959.1"/>
    <property type="molecule type" value="Genomic_DNA"/>
</dbReference>